<comment type="function">
    <text evidence="6">Introduces a single-strand break via transesterification at a target site in duplex DNA. Releases the supercoiling and torsional tension of DNA introduced during the DNA replication and transcription by transiently cleaving and rejoining one strand of the DNA duplex. The scissile phosphodiester is attacked by the catalytic tyrosine of the enzyme, resulting in the formation of a DNA-(5'-phosphotyrosyl)-enzyme intermediate and the expulsion of a 3'-OH DNA strand.</text>
</comment>
<reference evidence="9" key="2">
    <citation type="submission" date="2014-02" db="EMBL/GenBank/DDBJ databases">
        <title>Complete DNA sequence of /Kuraishia capsulata/ illustrates novel genomic features among budding yeasts (/Saccharomycotina/).</title>
        <authorList>
            <person name="Morales L."/>
            <person name="Noel B."/>
            <person name="Porcel B."/>
            <person name="Marcet-Houben M."/>
            <person name="Hullo M-F."/>
            <person name="Sacerdot C."/>
            <person name="Tekaia F."/>
            <person name="Leh-Louis V."/>
            <person name="Despons L."/>
            <person name="Khanna V."/>
            <person name="Aury J-M."/>
            <person name="Barbe V."/>
            <person name="Couloux A."/>
            <person name="Labadie K."/>
            <person name="Pelletier E."/>
            <person name="Souciet J-L."/>
            <person name="Boekhout T."/>
            <person name="Gabaldon T."/>
            <person name="Wincker P."/>
            <person name="Dujon B."/>
        </authorList>
    </citation>
    <scope>NUCLEOTIDE SEQUENCE</scope>
    <source>
        <strain evidence="9">CBS 1993</strain>
    </source>
</reference>
<keyword evidence="3 6" id="KW-0799">Topoisomerase</keyword>
<dbReference type="Gene3D" id="1.10.290.10">
    <property type="entry name" value="Topoisomerase I, domain 4"/>
    <property type="match status" value="1"/>
</dbReference>
<dbReference type="InterPro" id="IPR000380">
    <property type="entry name" value="Topo_IA"/>
</dbReference>
<dbReference type="GO" id="GO:0007064">
    <property type="term" value="P:mitotic sister chromatid cohesion"/>
    <property type="evidence" value="ECO:0007669"/>
    <property type="project" value="EnsemblFungi"/>
</dbReference>
<dbReference type="RefSeq" id="XP_022460418.1">
    <property type="nucleotide sequence ID" value="XM_022601143.1"/>
</dbReference>
<dbReference type="GO" id="GO:0035861">
    <property type="term" value="C:site of double-strand break"/>
    <property type="evidence" value="ECO:0007669"/>
    <property type="project" value="EnsemblFungi"/>
</dbReference>
<dbReference type="SMART" id="SM00437">
    <property type="entry name" value="TOP1Ac"/>
    <property type="match status" value="1"/>
</dbReference>
<dbReference type="InterPro" id="IPR013826">
    <property type="entry name" value="Topo_IA_cen_sub3"/>
</dbReference>
<dbReference type="GO" id="GO:0006301">
    <property type="term" value="P:DNA damage tolerance"/>
    <property type="evidence" value="ECO:0007669"/>
    <property type="project" value="EnsemblFungi"/>
</dbReference>
<protein>
    <recommendedName>
        <fullName evidence="6">DNA topoisomerase</fullName>
        <ecNumber evidence="6">5.6.2.1</ecNumber>
    </recommendedName>
</protein>
<dbReference type="GO" id="GO:0000018">
    <property type="term" value="P:regulation of DNA recombination"/>
    <property type="evidence" value="ECO:0007669"/>
    <property type="project" value="EnsemblFungi"/>
</dbReference>
<dbReference type="SMART" id="SM00436">
    <property type="entry name" value="TOP1Bc"/>
    <property type="match status" value="1"/>
</dbReference>
<dbReference type="Pfam" id="PF01131">
    <property type="entry name" value="Topoisom_bac"/>
    <property type="match status" value="1"/>
</dbReference>
<name>W6MQ22_9ASCO</name>
<evidence type="ECO:0000256" key="4">
    <source>
        <dbReference type="ARBA" id="ARBA00023125"/>
    </source>
</evidence>
<dbReference type="GO" id="GO:0003917">
    <property type="term" value="F:DNA topoisomerase type I (single strand cut, ATP-independent) activity"/>
    <property type="evidence" value="ECO:0007669"/>
    <property type="project" value="UniProtKB-EC"/>
</dbReference>
<dbReference type="InterPro" id="IPR013825">
    <property type="entry name" value="Topo_IA_cen_sub2"/>
</dbReference>
<dbReference type="GO" id="GO:0140226">
    <property type="term" value="F:RNA topoisomerase activity"/>
    <property type="evidence" value="ECO:0007669"/>
    <property type="project" value="EnsemblFungi"/>
</dbReference>
<dbReference type="Gene3D" id="3.40.50.140">
    <property type="match status" value="1"/>
</dbReference>
<reference evidence="9" key="1">
    <citation type="submission" date="2013-12" db="EMBL/GenBank/DDBJ databases">
        <authorList>
            <person name="Genoscope - CEA"/>
        </authorList>
    </citation>
    <scope>NUCLEOTIDE SEQUENCE</scope>
    <source>
        <strain evidence="9">CBS 1993</strain>
    </source>
</reference>
<feature type="domain" description="Toprim" evidence="7">
    <location>
        <begin position="3"/>
        <end position="154"/>
    </location>
</feature>
<dbReference type="GO" id="GO:0033260">
    <property type="term" value="P:nuclear DNA replication"/>
    <property type="evidence" value="ECO:0007669"/>
    <property type="project" value="EnsemblFungi"/>
</dbReference>
<evidence type="ECO:0000256" key="3">
    <source>
        <dbReference type="ARBA" id="ARBA00023029"/>
    </source>
</evidence>
<comment type="similarity">
    <text evidence="2 6">Belongs to the type IA topoisomerase family.</text>
</comment>
<dbReference type="CDD" id="cd00186">
    <property type="entry name" value="TOP1Ac"/>
    <property type="match status" value="1"/>
</dbReference>
<keyword evidence="4 6" id="KW-0238">DNA-binding</keyword>
<dbReference type="FunFam" id="1.10.290.10:FF:000001">
    <property type="entry name" value="DNA topoisomerase"/>
    <property type="match status" value="1"/>
</dbReference>
<dbReference type="PANTHER" id="PTHR11390:SF21">
    <property type="entry name" value="DNA TOPOISOMERASE 3-ALPHA"/>
    <property type="match status" value="1"/>
</dbReference>
<evidence type="ECO:0000256" key="5">
    <source>
        <dbReference type="ARBA" id="ARBA00023235"/>
    </source>
</evidence>
<dbReference type="GeneID" id="34521806"/>
<dbReference type="STRING" id="1382522.W6MQ22"/>
<dbReference type="PANTHER" id="PTHR11390">
    <property type="entry name" value="PROKARYOTIC DNA TOPOISOMERASE"/>
    <property type="match status" value="1"/>
</dbReference>
<sequence>MTRVLCVAEKPSIAKSVAQTLGGGRVSLRESGNKYVKNYDFRFEFPEWGWCDVTMTSVLGHLTSIDFPESFAWGNCDPDRLFQAPIMTKGSGSDSAKVATNITNEAQRANHLMIWTDCDREGEYIGFEILEQAKKKNGFFNLNNTYRAQFSHLERSHIVRAAKNPIKLNKNAIDAVSTRMEVDLRTGASFTRFLTETFRARFKDTVPKVVSYGACQFPTLGFVVDRYKRVKSFVPEEFWYLSIEAKKGNSKVPLTWSKPSLFDRLVALVIYQECVQFSGNQATVTNVSSRPTSNWAPLPLTTVELQKCCSNIFKMGAKETVDCAEKLYNMGFISYPRTETDKFPKNMDFKSLIEKHAQSSTWGEYAAALANEPGKFRTPREGSHDDKAHPPIHPICFTDGASLNAKQKQVYEFVVRRFLACCSKDATGSLTTVKVRWGTEDFAASGLNVIETNYLDIYTYSKWESSKKLPAFEMGEIINLSKAELATGRTSPPEYLTESELIALMDANEIGTDATIAEHIEKILTREYAVKVPKGTGRSKVLQIVPTELGYGLVEGFNQIGFDRISLTKPFLRRELEGKLRNIVDGQKRKQEVLEEIIELYHQAFVQTKQNKSVVLDSYRKIVESNS</sequence>
<dbReference type="InterPro" id="IPR003601">
    <property type="entry name" value="Topo_IA_2"/>
</dbReference>
<dbReference type="FunFam" id="3.40.50.140:FF:000003">
    <property type="entry name" value="DNA topoisomerase"/>
    <property type="match status" value="1"/>
</dbReference>
<gene>
    <name evidence="9" type="ORF">KUCA_T00004410001</name>
</gene>
<dbReference type="PROSITE" id="PS50880">
    <property type="entry name" value="TOPRIM"/>
    <property type="match status" value="1"/>
</dbReference>
<dbReference type="Gene3D" id="1.10.460.10">
    <property type="entry name" value="Topoisomerase I, domain 2"/>
    <property type="match status" value="1"/>
</dbReference>
<dbReference type="PRINTS" id="PR00417">
    <property type="entry name" value="PRTPISMRASEI"/>
</dbReference>
<evidence type="ECO:0000259" key="7">
    <source>
        <dbReference type="PROSITE" id="PS50880"/>
    </source>
</evidence>
<proteinExistence type="inferred from homology"/>
<dbReference type="SUPFAM" id="SSF56712">
    <property type="entry name" value="Prokaryotic type I DNA topoisomerase"/>
    <property type="match status" value="1"/>
</dbReference>
<dbReference type="CDD" id="cd03362">
    <property type="entry name" value="TOPRIM_TopoIA_TopoIII"/>
    <property type="match status" value="1"/>
</dbReference>
<dbReference type="GO" id="GO:0006265">
    <property type="term" value="P:DNA topological change"/>
    <property type="evidence" value="ECO:0007669"/>
    <property type="project" value="EnsemblFungi"/>
</dbReference>
<accession>W6MQ22</accession>
<dbReference type="SMART" id="SM00493">
    <property type="entry name" value="TOPRIM"/>
    <property type="match status" value="1"/>
</dbReference>
<evidence type="ECO:0000256" key="1">
    <source>
        <dbReference type="ARBA" id="ARBA00000213"/>
    </source>
</evidence>
<keyword evidence="5 6" id="KW-0413">Isomerase</keyword>
<dbReference type="Pfam" id="PF01751">
    <property type="entry name" value="Toprim"/>
    <property type="match status" value="1"/>
</dbReference>
<dbReference type="OrthoDB" id="430051at2759"/>
<evidence type="ECO:0000256" key="2">
    <source>
        <dbReference type="ARBA" id="ARBA00009446"/>
    </source>
</evidence>
<dbReference type="GO" id="GO:0007004">
    <property type="term" value="P:telomere maintenance via telomerase"/>
    <property type="evidence" value="ECO:0007669"/>
    <property type="project" value="EnsemblFungi"/>
</dbReference>
<dbReference type="GO" id="GO:0003677">
    <property type="term" value="F:DNA binding"/>
    <property type="evidence" value="ECO:0007669"/>
    <property type="project" value="UniProtKB-KW"/>
</dbReference>
<dbReference type="AlphaFoldDB" id="W6MQ22"/>
<evidence type="ECO:0000259" key="8">
    <source>
        <dbReference type="PROSITE" id="PS52039"/>
    </source>
</evidence>
<comment type="catalytic activity">
    <reaction evidence="1 6">
        <text>ATP-independent breakage of single-stranded DNA, followed by passage and rejoining.</text>
        <dbReference type="EC" id="5.6.2.1"/>
    </reaction>
</comment>
<evidence type="ECO:0000313" key="9">
    <source>
        <dbReference type="EMBL" id="CDK28428.1"/>
    </source>
</evidence>
<dbReference type="EC" id="5.6.2.1" evidence="6"/>
<dbReference type="GO" id="GO:0031422">
    <property type="term" value="C:RecQ family helicase-topoisomerase III complex"/>
    <property type="evidence" value="ECO:0007669"/>
    <property type="project" value="EnsemblFungi"/>
</dbReference>
<dbReference type="InterPro" id="IPR013824">
    <property type="entry name" value="Topo_IA_cen_sub1"/>
</dbReference>
<evidence type="ECO:0000256" key="6">
    <source>
        <dbReference type="RuleBase" id="RU362092"/>
    </source>
</evidence>
<dbReference type="HOGENOM" id="CLU_002929_1_1_1"/>
<dbReference type="GO" id="GO:0005634">
    <property type="term" value="C:nucleus"/>
    <property type="evidence" value="ECO:0007669"/>
    <property type="project" value="EnsemblFungi"/>
</dbReference>
<dbReference type="PROSITE" id="PS52039">
    <property type="entry name" value="TOPO_IA_2"/>
    <property type="match status" value="1"/>
</dbReference>
<dbReference type="GO" id="GO:0000724">
    <property type="term" value="P:double-strand break repair via homologous recombination"/>
    <property type="evidence" value="ECO:0007669"/>
    <property type="project" value="EnsemblFungi"/>
</dbReference>
<dbReference type="Proteomes" id="UP000019384">
    <property type="component" value="Unassembled WGS sequence"/>
</dbReference>
<dbReference type="InterPro" id="IPR023405">
    <property type="entry name" value="Topo_IA_core_domain"/>
</dbReference>
<keyword evidence="10" id="KW-1185">Reference proteome</keyword>
<dbReference type="InterPro" id="IPR013497">
    <property type="entry name" value="Topo_IA_cen"/>
</dbReference>
<organism evidence="9 10">
    <name type="scientific">Kuraishia capsulata CBS 1993</name>
    <dbReference type="NCBI Taxonomy" id="1382522"/>
    <lineage>
        <taxon>Eukaryota</taxon>
        <taxon>Fungi</taxon>
        <taxon>Dikarya</taxon>
        <taxon>Ascomycota</taxon>
        <taxon>Saccharomycotina</taxon>
        <taxon>Pichiomycetes</taxon>
        <taxon>Pichiales</taxon>
        <taxon>Pichiaceae</taxon>
        <taxon>Kuraishia</taxon>
    </lineage>
</organism>
<dbReference type="InterPro" id="IPR003602">
    <property type="entry name" value="Topo_IA_DNA-bd_dom"/>
</dbReference>
<dbReference type="InterPro" id="IPR006171">
    <property type="entry name" value="TOPRIM_dom"/>
</dbReference>
<evidence type="ECO:0000313" key="10">
    <source>
        <dbReference type="Proteomes" id="UP000019384"/>
    </source>
</evidence>
<dbReference type="Gene3D" id="2.70.20.10">
    <property type="entry name" value="Topoisomerase I, domain 3"/>
    <property type="match status" value="1"/>
</dbReference>
<dbReference type="GO" id="GO:0007131">
    <property type="term" value="P:reciprocal meiotic recombination"/>
    <property type="evidence" value="ECO:0007669"/>
    <property type="project" value="EnsemblFungi"/>
</dbReference>
<dbReference type="EMBL" id="HG793129">
    <property type="protein sequence ID" value="CDK28428.1"/>
    <property type="molecule type" value="Genomic_DNA"/>
</dbReference>
<feature type="domain" description="Topo IA-type catalytic" evidence="8">
    <location>
        <begin position="169"/>
        <end position="605"/>
    </location>
</feature>
<dbReference type="GO" id="GO:0000722">
    <property type="term" value="P:telomere maintenance via recombination"/>
    <property type="evidence" value="ECO:0007669"/>
    <property type="project" value="EnsemblFungi"/>
</dbReference>
<dbReference type="InterPro" id="IPR034144">
    <property type="entry name" value="TOPRIM_TopoIII"/>
</dbReference>